<dbReference type="Pfam" id="PF12999">
    <property type="entry name" value="PRKCSH-like"/>
    <property type="match status" value="1"/>
</dbReference>
<dbReference type="InterPro" id="IPR036607">
    <property type="entry name" value="PRKCSH"/>
</dbReference>
<evidence type="ECO:0000313" key="8">
    <source>
        <dbReference type="EMBL" id="ODV85380.1"/>
    </source>
</evidence>
<keyword evidence="3" id="KW-0256">Endoplasmic reticulum</keyword>
<dbReference type="Gene3D" id="2.70.130.10">
    <property type="entry name" value="Mannose-6-phosphate receptor binding domain"/>
    <property type="match status" value="1"/>
</dbReference>
<name>A0A1E4T0W8_9ASCO</name>
<accession>A0A1E4T0W8</accession>
<sequence length="493" mass="55490">MVSSSLIATVLILSPLSIATTIKGVAPADLNLYVPDENGTWSCLNHPEIVISFDKINDDYCDCPDGSDEPGTSACINGQFYCPNTGFKGAYIDSHKVNDGVCDYEICCDGSDEPEGKCPNKCAELSEAWQKKRDEVNFKIEKGVQLRYKLVKKAKQLRLQLNRQVKDLHSRIQSIEEELSDLRSRETYKDDRTLDSVKKLSELDNQFNELNGRITSKLKQLNEKQSRLNDLEKILKKMSEDYNHNFNDPAVKLAAQSFQDYSENKASESSDDDDDSIQKLVTDLKNKLNQIELEISNEVSILTSNGIPTAANRYMDIIKAMAESALDSFLGVQSRKPKKNTGAISSTEANQLIDKLNKELKSNQKKLSSVEKELEKDYGPDDLLLALEKRCMLNKIGDYDYKLCFDGKAEQINDGGMSTNIGSFDRIEVNQETGKLTMYYERGSKCWNGPTRKAVVEVECGIEDRIISVTEPEKCEYNFRIESVIACSDKDLL</sequence>
<dbReference type="PANTHER" id="PTHR12630:SF1">
    <property type="entry name" value="GLUCOSIDASE 2 SUBUNIT BETA"/>
    <property type="match status" value="1"/>
</dbReference>
<gene>
    <name evidence="8" type="ORF">CANARDRAFT_7496</name>
</gene>
<feature type="domain" description="MRH" evidence="7">
    <location>
        <begin position="389"/>
        <end position="489"/>
    </location>
</feature>
<evidence type="ECO:0000313" key="9">
    <source>
        <dbReference type="Proteomes" id="UP000094801"/>
    </source>
</evidence>
<feature type="coiled-coil region" evidence="5">
    <location>
        <begin position="151"/>
        <end position="185"/>
    </location>
</feature>
<dbReference type="InterPro" id="IPR044865">
    <property type="entry name" value="MRH_dom"/>
</dbReference>
<dbReference type="OrthoDB" id="28322at2759"/>
<dbReference type="PROSITE" id="PS51914">
    <property type="entry name" value="MRH"/>
    <property type="match status" value="1"/>
</dbReference>
<dbReference type="PANTHER" id="PTHR12630">
    <property type="entry name" value="N-LINKED OLIGOSACCHARIDE PROCESSING"/>
    <property type="match status" value="1"/>
</dbReference>
<evidence type="ECO:0000256" key="3">
    <source>
        <dbReference type="ARBA" id="ARBA00022824"/>
    </source>
</evidence>
<evidence type="ECO:0000259" key="7">
    <source>
        <dbReference type="PROSITE" id="PS51914"/>
    </source>
</evidence>
<evidence type="ECO:0000256" key="5">
    <source>
        <dbReference type="SAM" id="Coils"/>
    </source>
</evidence>
<organism evidence="8 9">
    <name type="scientific">[Candida] arabinofermentans NRRL YB-2248</name>
    <dbReference type="NCBI Taxonomy" id="983967"/>
    <lineage>
        <taxon>Eukaryota</taxon>
        <taxon>Fungi</taxon>
        <taxon>Dikarya</taxon>
        <taxon>Ascomycota</taxon>
        <taxon>Saccharomycotina</taxon>
        <taxon>Pichiomycetes</taxon>
        <taxon>Pichiales</taxon>
        <taxon>Pichiaceae</taxon>
        <taxon>Ogataea</taxon>
        <taxon>Ogataea/Candida clade</taxon>
    </lineage>
</organism>
<proteinExistence type="predicted"/>
<feature type="chain" id="PRO_5009163051" description="Glucosidase 2 subunit beta" evidence="6">
    <location>
        <begin position="20"/>
        <end position="493"/>
    </location>
</feature>
<dbReference type="GO" id="GO:0017177">
    <property type="term" value="C:glucosidase II complex"/>
    <property type="evidence" value="ECO:0007669"/>
    <property type="project" value="TreeGrafter"/>
</dbReference>
<keyword evidence="9" id="KW-1185">Reference proteome</keyword>
<keyword evidence="4" id="KW-1015">Disulfide bond</keyword>
<evidence type="ECO:0000256" key="2">
    <source>
        <dbReference type="ARBA" id="ARBA00022729"/>
    </source>
</evidence>
<keyword evidence="2 6" id="KW-0732">Signal</keyword>
<dbReference type="GO" id="GO:0006491">
    <property type="term" value="P:N-glycan processing"/>
    <property type="evidence" value="ECO:0007669"/>
    <property type="project" value="TreeGrafter"/>
</dbReference>
<evidence type="ECO:0000256" key="1">
    <source>
        <dbReference type="ARBA" id="ARBA00022387"/>
    </source>
</evidence>
<dbReference type="InterPro" id="IPR039794">
    <property type="entry name" value="Gtb1-like"/>
</dbReference>
<evidence type="ECO:0000256" key="4">
    <source>
        <dbReference type="ARBA" id="ARBA00023157"/>
    </source>
</evidence>
<feature type="signal peptide" evidence="6">
    <location>
        <begin position="1"/>
        <end position="19"/>
    </location>
</feature>
<dbReference type="SUPFAM" id="SSF50911">
    <property type="entry name" value="Mannose 6-phosphate receptor domain"/>
    <property type="match status" value="1"/>
</dbReference>
<keyword evidence="5" id="KW-0175">Coiled coil</keyword>
<feature type="coiled-coil region" evidence="5">
    <location>
        <begin position="346"/>
        <end position="377"/>
    </location>
</feature>
<protein>
    <recommendedName>
        <fullName evidence="1">Glucosidase 2 subunit beta</fullName>
    </recommendedName>
</protein>
<dbReference type="AlphaFoldDB" id="A0A1E4T0W8"/>
<dbReference type="Pfam" id="PF13015">
    <property type="entry name" value="PRKCSH_1"/>
    <property type="match status" value="1"/>
</dbReference>
<reference evidence="9" key="1">
    <citation type="submission" date="2016-04" db="EMBL/GenBank/DDBJ databases">
        <title>Comparative genomics of biotechnologically important yeasts.</title>
        <authorList>
            <consortium name="DOE Joint Genome Institute"/>
            <person name="Riley R."/>
            <person name="Haridas S."/>
            <person name="Wolfe K.H."/>
            <person name="Lopes M.R."/>
            <person name="Hittinger C.T."/>
            <person name="Goker M."/>
            <person name="Salamov A."/>
            <person name="Wisecaver J."/>
            <person name="Long T.M."/>
            <person name="Aerts A.L."/>
            <person name="Barry K."/>
            <person name="Choi C."/>
            <person name="Clum A."/>
            <person name="Coughlan A.Y."/>
            <person name="Deshpande S."/>
            <person name="Douglass A.P."/>
            <person name="Hanson S.J."/>
            <person name="Klenk H.-P."/>
            <person name="Labutti K."/>
            <person name="Lapidus A."/>
            <person name="Lindquist E."/>
            <person name="Lipzen A."/>
            <person name="Meier-Kolthoff J.P."/>
            <person name="Ohm R.A."/>
            <person name="Otillar R.P."/>
            <person name="Pangilinan J."/>
            <person name="Peng Y."/>
            <person name="Rokas A."/>
            <person name="Rosa C.A."/>
            <person name="Scheuner C."/>
            <person name="Sibirny A.A."/>
            <person name="Slot J.C."/>
            <person name="Stielow J.B."/>
            <person name="Sun H."/>
            <person name="Kurtzman C.P."/>
            <person name="Blackwell M."/>
            <person name="Grigoriev I.V."/>
            <person name="Jeffries T.W."/>
        </authorList>
    </citation>
    <scope>NUCLEOTIDE SEQUENCE [LARGE SCALE GENOMIC DNA]</scope>
    <source>
        <strain evidence="9">NRRL YB-2248</strain>
    </source>
</reference>
<dbReference type="EMBL" id="KV453852">
    <property type="protein sequence ID" value="ODV85380.1"/>
    <property type="molecule type" value="Genomic_DNA"/>
</dbReference>
<dbReference type="Proteomes" id="UP000094801">
    <property type="component" value="Unassembled WGS sequence"/>
</dbReference>
<dbReference type="Gene3D" id="1.20.5.340">
    <property type="match status" value="1"/>
</dbReference>
<dbReference type="InterPro" id="IPR028146">
    <property type="entry name" value="PRKCSH_N"/>
</dbReference>
<evidence type="ECO:0000256" key="6">
    <source>
        <dbReference type="SAM" id="SignalP"/>
    </source>
</evidence>
<feature type="coiled-coil region" evidence="5">
    <location>
        <begin position="214"/>
        <end position="241"/>
    </location>
</feature>
<dbReference type="STRING" id="983967.A0A1E4T0W8"/>
<dbReference type="InterPro" id="IPR009011">
    <property type="entry name" value="Man6P_isomerase_rcpt-bd_dom_sf"/>
</dbReference>